<evidence type="ECO:0000313" key="2">
    <source>
        <dbReference type="EMBL" id="MBI5975782.1"/>
    </source>
</evidence>
<keyword evidence="1" id="KW-0812">Transmembrane</keyword>
<protein>
    <submittedName>
        <fullName evidence="2">Uncharacterized protein</fullName>
    </submittedName>
</protein>
<comment type="caution">
    <text evidence="2">The sequence shown here is derived from an EMBL/GenBank/DDBJ whole genome shotgun (WGS) entry which is preliminary data.</text>
</comment>
<keyword evidence="1" id="KW-1133">Transmembrane helix</keyword>
<proteinExistence type="predicted"/>
<accession>A0ABS0TAM2</accession>
<sequence>MIIIWIIGLIIAFLIVVGVFKRSHWMFNVLAALFTFLLLITDILLYGWHNESIKISILCLIVITFEFAHVRIKMLKTNKHRQ</sequence>
<keyword evidence="3" id="KW-1185">Reference proteome</keyword>
<feature type="transmembrane region" description="Helical" evidence="1">
    <location>
        <begin position="6"/>
        <end position="22"/>
    </location>
</feature>
<organism evidence="2 3">
    <name type="scientific">Staphylococcus canis</name>
    <dbReference type="NCBI Taxonomy" id="2724942"/>
    <lineage>
        <taxon>Bacteria</taxon>
        <taxon>Bacillati</taxon>
        <taxon>Bacillota</taxon>
        <taxon>Bacilli</taxon>
        <taxon>Bacillales</taxon>
        <taxon>Staphylococcaceae</taxon>
        <taxon>Staphylococcus</taxon>
    </lineage>
</organism>
<evidence type="ECO:0000256" key="1">
    <source>
        <dbReference type="SAM" id="Phobius"/>
    </source>
</evidence>
<dbReference type="RefSeq" id="WP_198618555.1">
    <property type="nucleotide sequence ID" value="NZ_JABANU010000026.1"/>
</dbReference>
<evidence type="ECO:0000313" key="3">
    <source>
        <dbReference type="Proteomes" id="UP000751852"/>
    </source>
</evidence>
<dbReference type="EMBL" id="JABANU010000026">
    <property type="protein sequence ID" value="MBI5975782.1"/>
    <property type="molecule type" value="Genomic_DNA"/>
</dbReference>
<name>A0ABS0TAM2_9STAP</name>
<reference evidence="2 3" key="1">
    <citation type="submission" date="2020-04" db="EMBL/GenBank/DDBJ databases">
        <title>Staphylococcus species from domestic dog.</title>
        <authorList>
            <person name="Paterson G.K."/>
        </authorList>
    </citation>
    <scope>NUCLEOTIDE SEQUENCE [LARGE SCALE GENOMIC DNA]</scope>
    <source>
        <strain evidence="2 3">H16/1A</strain>
    </source>
</reference>
<gene>
    <name evidence="2" type="ORF">HHH54_09240</name>
</gene>
<feature type="transmembrane region" description="Helical" evidence="1">
    <location>
        <begin position="29"/>
        <end position="49"/>
    </location>
</feature>
<keyword evidence="1" id="KW-0472">Membrane</keyword>
<dbReference type="Proteomes" id="UP000751852">
    <property type="component" value="Unassembled WGS sequence"/>
</dbReference>
<feature type="transmembrane region" description="Helical" evidence="1">
    <location>
        <begin position="55"/>
        <end position="72"/>
    </location>
</feature>